<evidence type="ECO:0000313" key="2">
    <source>
        <dbReference type="EMBL" id="EPS97770.1"/>
    </source>
</evidence>
<dbReference type="Proteomes" id="UP000015241">
    <property type="component" value="Unassembled WGS sequence"/>
</dbReference>
<dbReference type="EMBL" id="KE504274">
    <property type="protein sequence ID" value="EPS93451.1"/>
    <property type="molecule type" value="Genomic_DNA"/>
</dbReference>
<evidence type="ECO:0000313" key="3">
    <source>
        <dbReference type="Proteomes" id="UP000015241"/>
    </source>
</evidence>
<organism evidence="1 3">
    <name type="scientific">Fomitopsis schrenkii</name>
    <name type="common">Brown rot fungus</name>
    <dbReference type="NCBI Taxonomy" id="2126942"/>
    <lineage>
        <taxon>Eukaryota</taxon>
        <taxon>Fungi</taxon>
        <taxon>Dikarya</taxon>
        <taxon>Basidiomycota</taxon>
        <taxon>Agaricomycotina</taxon>
        <taxon>Agaricomycetes</taxon>
        <taxon>Polyporales</taxon>
        <taxon>Fomitopsis</taxon>
    </lineage>
</organism>
<name>S8DIN2_FOMSC</name>
<dbReference type="AlphaFoldDB" id="S8DIN2"/>
<keyword evidence="3" id="KW-1185">Reference proteome</keyword>
<gene>
    <name evidence="1" type="ORF">FOMPIDRAFT_1055951</name>
    <name evidence="2" type="ORF">FOMPIDRAFT_94716</name>
</gene>
<evidence type="ECO:0000313" key="1">
    <source>
        <dbReference type="EMBL" id="EPS93451.1"/>
    </source>
</evidence>
<dbReference type="HOGENOM" id="CLU_3106345_0_0_1"/>
<dbReference type="EMBL" id="KE504173">
    <property type="protein sequence ID" value="EPS97770.1"/>
    <property type="molecule type" value="Genomic_DNA"/>
</dbReference>
<reference evidence="1 3" key="1">
    <citation type="journal article" date="2012" name="Science">
        <title>The Paleozoic origin of enzymatic lignin decomposition reconstructed from 31 fungal genomes.</title>
        <authorList>
            <person name="Floudas D."/>
            <person name="Binder M."/>
            <person name="Riley R."/>
            <person name="Barry K."/>
            <person name="Blanchette R.A."/>
            <person name="Henrissat B."/>
            <person name="Martinez A.T."/>
            <person name="Otillar R."/>
            <person name="Spatafora J.W."/>
            <person name="Yadav J.S."/>
            <person name="Aerts A."/>
            <person name="Benoit I."/>
            <person name="Boyd A."/>
            <person name="Carlson A."/>
            <person name="Copeland A."/>
            <person name="Coutinho P.M."/>
            <person name="de Vries R.P."/>
            <person name="Ferreira P."/>
            <person name="Findley K."/>
            <person name="Foster B."/>
            <person name="Gaskell J."/>
            <person name="Glotzer D."/>
            <person name="Gorecki P."/>
            <person name="Heitman J."/>
            <person name="Hesse C."/>
            <person name="Hori C."/>
            <person name="Igarashi K."/>
            <person name="Jurgens J.A."/>
            <person name="Kallen N."/>
            <person name="Kersten P."/>
            <person name="Kohler A."/>
            <person name="Kuees U."/>
            <person name="Kumar T.K.A."/>
            <person name="Kuo A."/>
            <person name="LaButti K."/>
            <person name="Larrondo L.F."/>
            <person name="Lindquist E."/>
            <person name="Ling A."/>
            <person name="Lombard V."/>
            <person name="Lucas S."/>
            <person name="Lundell T."/>
            <person name="Martin R."/>
            <person name="McLaughlin D.J."/>
            <person name="Morgenstern I."/>
            <person name="Morin E."/>
            <person name="Murat C."/>
            <person name="Nagy L.G."/>
            <person name="Nolan M."/>
            <person name="Ohm R.A."/>
            <person name="Patyshakuliyeva A."/>
            <person name="Rokas A."/>
            <person name="Ruiz-Duenas F.J."/>
            <person name="Sabat G."/>
            <person name="Salamov A."/>
            <person name="Samejima M."/>
            <person name="Schmutz J."/>
            <person name="Slot J.C."/>
            <person name="St John F."/>
            <person name="Stenlid J."/>
            <person name="Sun H."/>
            <person name="Sun S."/>
            <person name="Syed K."/>
            <person name="Tsang A."/>
            <person name="Wiebenga A."/>
            <person name="Young D."/>
            <person name="Pisabarro A."/>
            <person name="Eastwood D.C."/>
            <person name="Martin F."/>
            <person name="Cullen D."/>
            <person name="Grigoriev I.V."/>
            <person name="Hibbett D.S."/>
        </authorList>
    </citation>
    <scope>NUCLEOTIDE SEQUENCE</scope>
    <source>
        <strain evidence="3">FP-58527</strain>
        <strain evidence="1">FP-58527 SS1</strain>
    </source>
</reference>
<proteinExistence type="predicted"/>
<protein>
    <submittedName>
        <fullName evidence="1">Uncharacterized protein</fullName>
    </submittedName>
</protein>
<reference evidence="1" key="2">
    <citation type="submission" date="2013-06" db="EMBL/GenBank/DDBJ databases">
        <authorList>
            <consortium name="DOE Joint Genome Institute"/>
            <person name="Riley R."/>
            <person name="Floudas D."/>
            <person name="Binder M."/>
            <person name="Barry K."/>
            <person name="Blanchette R.A."/>
            <person name="Henrissat B."/>
            <person name="Martinez A.T."/>
            <person name="Otillar R."/>
            <person name="Spatafora J.W."/>
            <person name="Yadav J.S."/>
            <person name="Aerts A."/>
            <person name="Benoit I."/>
            <person name="Boyd A."/>
            <person name="Carlson A."/>
            <person name="Copeland A."/>
            <person name="Coutinho P.M."/>
            <person name="De Vries R.P."/>
            <person name="Ferreira P."/>
            <person name="Findley K."/>
            <person name="Foster B."/>
            <person name="Gaskell J."/>
            <person name="Glotzer D."/>
            <person name="Gorecki P."/>
            <person name="Heitman J."/>
            <person name="Hesse C."/>
            <person name="Hori C."/>
            <person name="Igarashi K."/>
            <person name="Jurgens J.A."/>
            <person name="Kallen N."/>
            <person name="Kersten P."/>
            <person name="Kohler A."/>
            <person name="Kues U."/>
            <person name="Kumar T.K."/>
            <person name="Kuo A."/>
            <person name="LaButti K."/>
            <person name="Larrondo L.F."/>
            <person name="Lindquist E."/>
            <person name="Ling A."/>
            <person name="Lombard V."/>
            <person name="Lucas S."/>
            <person name="Lundell T."/>
            <person name="Martin R."/>
            <person name="McLaughlin D.J."/>
            <person name="Morgenstern I."/>
            <person name="Morin E."/>
            <person name="Murat C."/>
            <person name="Nagy L.G."/>
            <person name="Nolan M."/>
            <person name="Ohm R.A."/>
            <person name="Patyshakuliyeva A."/>
            <person name="Rokas A."/>
            <person name="Ruiz-Duenas F.J."/>
            <person name="Sabat G."/>
            <person name="Salamov A."/>
            <person name="Samejima M."/>
            <person name="Schmutz J."/>
            <person name="Slot J.C."/>
            <person name="St John F."/>
            <person name="Stenlid J."/>
            <person name="Sun H."/>
            <person name="Sun S."/>
            <person name="Syed K."/>
            <person name="Tsang A."/>
            <person name="Wiebenga A."/>
            <person name="Young D."/>
            <person name="Pisabarro A."/>
            <person name="Eastwood D.C."/>
            <person name="Martin F."/>
            <person name="Cullen D."/>
            <person name="Hibbett D.S."/>
            <person name="Grigoriev I.V."/>
        </authorList>
    </citation>
    <scope>NUCLEOTIDE SEQUENCE</scope>
    <source>
        <strain evidence="1">FP-58527 SS1</strain>
    </source>
</reference>
<sequence>MVPASVFLSPSNIYAPAHSADPRTFVATAIWSCIPHPAIHSSSNTPDEPFQ</sequence>
<accession>S8DIN2</accession>